<keyword evidence="2" id="KW-1185">Reference proteome</keyword>
<dbReference type="STRING" id="230819.A0A5C3LAC0"/>
<dbReference type="GO" id="GO:0000324">
    <property type="term" value="C:fungal-type vacuole"/>
    <property type="evidence" value="ECO:0007669"/>
    <property type="project" value="TreeGrafter"/>
</dbReference>
<sequence>MLAVLHPRKPYRTTFLGLLCLVFMTTYVFLAHGSALSPALALRHADSPAADQLAIALESIQDYRGSEFVPLSSHKHSDTLPNYRGQGRHRPKYPRLQLTQEEELAAISSFIASLPQNVIPPTVDPSQPIDPSLVLDFDTRGPRAVEEVRAMVEDVWTRNPVFVYSKLYSPAARELKNILSDLYIFPSPTIVDVDVRDDVDVLKPILARLTSNSELPVLLIGGRQVGIVDEIRTLAKEGRLQTLINNSGAVVNGAKKKQKKK</sequence>
<name>A0A5C3LAC0_COPMA</name>
<gene>
    <name evidence="1" type="ORF">FA15DRAFT_590972</name>
</gene>
<dbReference type="GO" id="GO:0015038">
    <property type="term" value="F:glutathione disulfide oxidoreductase activity"/>
    <property type="evidence" value="ECO:0007669"/>
    <property type="project" value="TreeGrafter"/>
</dbReference>
<evidence type="ECO:0000313" key="1">
    <source>
        <dbReference type="EMBL" id="TFK25218.1"/>
    </source>
</evidence>
<proteinExistence type="predicted"/>
<dbReference type="PANTHER" id="PTHR45694:SF5">
    <property type="entry name" value="GLUTAREDOXIN 2"/>
    <property type="match status" value="1"/>
</dbReference>
<dbReference type="SUPFAM" id="SSF52833">
    <property type="entry name" value="Thioredoxin-like"/>
    <property type="match status" value="1"/>
</dbReference>
<dbReference type="GO" id="GO:0005796">
    <property type="term" value="C:Golgi lumen"/>
    <property type="evidence" value="ECO:0007669"/>
    <property type="project" value="TreeGrafter"/>
</dbReference>
<evidence type="ECO:0000313" key="2">
    <source>
        <dbReference type="Proteomes" id="UP000307440"/>
    </source>
</evidence>
<dbReference type="AlphaFoldDB" id="A0A5C3LAC0"/>
<dbReference type="PANTHER" id="PTHR45694">
    <property type="entry name" value="GLUTAREDOXIN 2"/>
    <property type="match status" value="1"/>
</dbReference>
<dbReference type="OrthoDB" id="423313at2759"/>
<protein>
    <submittedName>
        <fullName evidence="1">Uncharacterized protein</fullName>
    </submittedName>
</protein>
<dbReference type="InterPro" id="IPR036249">
    <property type="entry name" value="Thioredoxin-like_sf"/>
</dbReference>
<dbReference type="Proteomes" id="UP000307440">
    <property type="component" value="Unassembled WGS sequence"/>
</dbReference>
<organism evidence="1 2">
    <name type="scientific">Coprinopsis marcescibilis</name>
    <name type="common">Agaric fungus</name>
    <name type="synonym">Psathyrella marcescibilis</name>
    <dbReference type="NCBI Taxonomy" id="230819"/>
    <lineage>
        <taxon>Eukaryota</taxon>
        <taxon>Fungi</taxon>
        <taxon>Dikarya</taxon>
        <taxon>Basidiomycota</taxon>
        <taxon>Agaricomycotina</taxon>
        <taxon>Agaricomycetes</taxon>
        <taxon>Agaricomycetidae</taxon>
        <taxon>Agaricales</taxon>
        <taxon>Agaricineae</taxon>
        <taxon>Psathyrellaceae</taxon>
        <taxon>Coprinopsis</taxon>
    </lineage>
</organism>
<reference evidence="1 2" key="1">
    <citation type="journal article" date="2019" name="Nat. Ecol. Evol.">
        <title>Megaphylogeny resolves global patterns of mushroom evolution.</title>
        <authorList>
            <person name="Varga T."/>
            <person name="Krizsan K."/>
            <person name="Foldi C."/>
            <person name="Dima B."/>
            <person name="Sanchez-Garcia M."/>
            <person name="Sanchez-Ramirez S."/>
            <person name="Szollosi G.J."/>
            <person name="Szarkandi J.G."/>
            <person name="Papp V."/>
            <person name="Albert L."/>
            <person name="Andreopoulos W."/>
            <person name="Angelini C."/>
            <person name="Antonin V."/>
            <person name="Barry K.W."/>
            <person name="Bougher N.L."/>
            <person name="Buchanan P."/>
            <person name="Buyck B."/>
            <person name="Bense V."/>
            <person name="Catcheside P."/>
            <person name="Chovatia M."/>
            <person name="Cooper J."/>
            <person name="Damon W."/>
            <person name="Desjardin D."/>
            <person name="Finy P."/>
            <person name="Geml J."/>
            <person name="Haridas S."/>
            <person name="Hughes K."/>
            <person name="Justo A."/>
            <person name="Karasinski D."/>
            <person name="Kautmanova I."/>
            <person name="Kiss B."/>
            <person name="Kocsube S."/>
            <person name="Kotiranta H."/>
            <person name="LaButti K.M."/>
            <person name="Lechner B.E."/>
            <person name="Liimatainen K."/>
            <person name="Lipzen A."/>
            <person name="Lukacs Z."/>
            <person name="Mihaltcheva S."/>
            <person name="Morgado L.N."/>
            <person name="Niskanen T."/>
            <person name="Noordeloos M.E."/>
            <person name="Ohm R.A."/>
            <person name="Ortiz-Santana B."/>
            <person name="Ovrebo C."/>
            <person name="Racz N."/>
            <person name="Riley R."/>
            <person name="Savchenko A."/>
            <person name="Shiryaev A."/>
            <person name="Soop K."/>
            <person name="Spirin V."/>
            <person name="Szebenyi C."/>
            <person name="Tomsovsky M."/>
            <person name="Tulloss R.E."/>
            <person name="Uehling J."/>
            <person name="Grigoriev I.V."/>
            <person name="Vagvolgyi C."/>
            <person name="Papp T."/>
            <person name="Martin F.M."/>
            <person name="Miettinen O."/>
            <person name="Hibbett D.S."/>
            <person name="Nagy L.G."/>
        </authorList>
    </citation>
    <scope>NUCLEOTIDE SEQUENCE [LARGE SCALE GENOMIC DNA]</scope>
    <source>
        <strain evidence="1 2">CBS 121175</strain>
    </source>
</reference>
<dbReference type="EMBL" id="ML210189">
    <property type="protein sequence ID" value="TFK25218.1"/>
    <property type="molecule type" value="Genomic_DNA"/>
</dbReference>
<dbReference type="GO" id="GO:0034599">
    <property type="term" value="P:cellular response to oxidative stress"/>
    <property type="evidence" value="ECO:0007669"/>
    <property type="project" value="TreeGrafter"/>
</dbReference>
<dbReference type="PROSITE" id="PS51354">
    <property type="entry name" value="GLUTAREDOXIN_2"/>
    <property type="match status" value="1"/>
</dbReference>
<dbReference type="Gene3D" id="3.40.30.10">
    <property type="entry name" value="Glutaredoxin"/>
    <property type="match status" value="1"/>
</dbReference>
<accession>A0A5C3LAC0</accession>
<dbReference type="GO" id="GO:0005801">
    <property type="term" value="C:cis-Golgi network"/>
    <property type="evidence" value="ECO:0007669"/>
    <property type="project" value="TreeGrafter"/>
</dbReference>